<dbReference type="AlphaFoldDB" id="S4XTF7"/>
<name>S4XTF7_SORCE</name>
<dbReference type="Proteomes" id="UP000014803">
    <property type="component" value="Chromosome"/>
</dbReference>
<dbReference type="KEGG" id="scu:SCE1572_15715"/>
<keyword evidence="1" id="KW-0732">Signal</keyword>
<accession>S4XTF7</accession>
<sequence length="238" mass="24375">MVSAAASLVALGAAPAEACQEIADEALALAAAQTPLASGAALYTLIQKNVWGYSSSDIGVLWGSPSPSSAVYYDNAVDLVDVVGTPAGDDFTSNTNIADIAPGDVLVIDATGTYSGHTAIVTGLPQQITALNPKISGSTQWALPIVDSTTSVHGCSTIFPDERFTASAPGLCTGTFRGGVGTAYMRLYADATGELIGHTWSVTSGGTFYAQASYPQPSGTTYPVRSFVVARQQSCPLL</sequence>
<dbReference type="EMBL" id="CP003969">
    <property type="protein sequence ID" value="AGP35824.1"/>
    <property type="molecule type" value="Genomic_DNA"/>
</dbReference>
<organism evidence="2 3">
    <name type="scientific">Sorangium cellulosum So0157-2</name>
    <dbReference type="NCBI Taxonomy" id="1254432"/>
    <lineage>
        <taxon>Bacteria</taxon>
        <taxon>Pseudomonadati</taxon>
        <taxon>Myxococcota</taxon>
        <taxon>Polyangia</taxon>
        <taxon>Polyangiales</taxon>
        <taxon>Polyangiaceae</taxon>
        <taxon>Sorangium</taxon>
    </lineage>
</organism>
<reference evidence="2 3" key="1">
    <citation type="journal article" date="2013" name="Sci. Rep.">
        <title>Extraordinary expansion of a Sorangium cellulosum genome from an alkaline milieu.</title>
        <authorList>
            <person name="Han K."/>
            <person name="Li Z.F."/>
            <person name="Peng R."/>
            <person name="Zhu L.P."/>
            <person name="Zhou T."/>
            <person name="Wang L.G."/>
            <person name="Li S.G."/>
            <person name="Zhang X.B."/>
            <person name="Hu W."/>
            <person name="Wu Z.H."/>
            <person name="Qin N."/>
            <person name="Li Y.Z."/>
        </authorList>
    </citation>
    <scope>NUCLEOTIDE SEQUENCE [LARGE SCALE GENOMIC DNA]</scope>
    <source>
        <strain evidence="2 3">So0157-2</strain>
    </source>
</reference>
<evidence type="ECO:0000313" key="2">
    <source>
        <dbReference type="EMBL" id="AGP35824.1"/>
    </source>
</evidence>
<dbReference type="HOGENOM" id="CLU_1165220_0_0_7"/>
<gene>
    <name evidence="2" type="ORF">SCE1572_15715</name>
</gene>
<feature type="signal peptide" evidence="1">
    <location>
        <begin position="1"/>
        <end position="18"/>
    </location>
</feature>
<evidence type="ECO:0000256" key="1">
    <source>
        <dbReference type="SAM" id="SignalP"/>
    </source>
</evidence>
<feature type="chain" id="PRO_5004525764" description="Peptidase C51 domain-containing protein" evidence="1">
    <location>
        <begin position="19"/>
        <end position="238"/>
    </location>
</feature>
<evidence type="ECO:0000313" key="3">
    <source>
        <dbReference type="Proteomes" id="UP000014803"/>
    </source>
</evidence>
<proteinExistence type="predicted"/>
<dbReference type="PATRIC" id="fig|1254432.3.peg.3532"/>
<evidence type="ECO:0008006" key="4">
    <source>
        <dbReference type="Google" id="ProtNLM"/>
    </source>
</evidence>
<protein>
    <recommendedName>
        <fullName evidence="4">Peptidase C51 domain-containing protein</fullName>
    </recommendedName>
</protein>